<organism evidence="2 3">
    <name type="scientific">Brumimicrobium salinarum</name>
    <dbReference type="NCBI Taxonomy" id="2058658"/>
    <lineage>
        <taxon>Bacteria</taxon>
        <taxon>Pseudomonadati</taxon>
        <taxon>Bacteroidota</taxon>
        <taxon>Flavobacteriia</taxon>
        <taxon>Flavobacteriales</taxon>
        <taxon>Crocinitomicaceae</taxon>
        <taxon>Brumimicrobium</taxon>
    </lineage>
</organism>
<dbReference type="AlphaFoldDB" id="A0A2I0R415"/>
<evidence type="ECO:0000256" key="1">
    <source>
        <dbReference type="SAM" id="SignalP"/>
    </source>
</evidence>
<dbReference type="NCBIfam" id="TIGR03519">
    <property type="entry name" value="T9SS_PorP_fam"/>
    <property type="match status" value="1"/>
</dbReference>
<dbReference type="Proteomes" id="UP000236654">
    <property type="component" value="Unassembled WGS sequence"/>
</dbReference>
<evidence type="ECO:0000313" key="2">
    <source>
        <dbReference type="EMBL" id="PKR81321.1"/>
    </source>
</evidence>
<dbReference type="InterPro" id="IPR019861">
    <property type="entry name" value="PorP/SprF_Bacteroidetes"/>
</dbReference>
<keyword evidence="1" id="KW-0732">Signal</keyword>
<keyword evidence="3" id="KW-1185">Reference proteome</keyword>
<feature type="signal peptide" evidence="1">
    <location>
        <begin position="1"/>
        <end position="21"/>
    </location>
</feature>
<proteinExistence type="predicted"/>
<evidence type="ECO:0000313" key="3">
    <source>
        <dbReference type="Proteomes" id="UP000236654"/>
    </source>
</evidence>
<dbReference type="RefSeq" id="WP_101333802.1">
    <property type="nucleotide sequence ID" value="NZ_PJNI01000003.1"/>
</dbReference>
<name>A0A2I0R415_9FLAO</name>
<feature type="chain" id="PRO_5014120920" description="Type IX secretion system membrane protein PorP/SprF" evidence="1">
    <location>
        <begin position="22"/>
        <end position="332"/>
    </location>
</feature>
<dbReference type="OrthoDB" id="1186563at2"/>
<accession>A0A2I0R415</accession>
<gene>
    <name evidence="2" type="ORF">CW751_04495</name>
</gene>
<dbReference type="EMBL" id="PJNI01000003">
    <property type="protein sequence ID" value="PKR81321.1"/>
    <property type="molecule type" value="Genomic_DNA"/>
</dbReference>
<comment type="caution">
    <text evidence="2">The sequence shown here is derived from an EMBL/GenBank/DDBJ whole genome shotgun (WGS) entry which is preliminary data.</text>
</comment>
<sequence length="332" mass="37450">MMYRILIILSIAFSVSLNVSAQDAHLSMYDAAPLFLNPALTGVVDGDFRVHGQYRTQWKSVNYKPYTSYLLSFDMPFKKWGFGIQLNNYRAGKGNYNALKGLVSAGYNTAIDKNKNHVLSFGVQGGAVQKSVEYQLLSFNNQYATSNGGYFDENISSGEDIDARTVFQPALNAGMMYYFVKQNSRLNPFIGVSVFNLLQPDESFFGIDNKLPLRFYAHVGSRINFTETFYIIPKILYMQQEKFSEQTFAVEAGYYLKNSELYLLGGLIYRNKDAAVITVGGKLDQFTLKLAYDINTSSLSTASSGRGGFEISLTYVNQKRRNKNFEKICPRL</sequence>
<evidence type="ECO:0008006" key="4">
    <source>
        <dbReference type="Google" id="ProtNLM"/>
    </source>
</evidence>
<protein>
    <recommendedName>
        <fullName evidence="4">Type IX secretion system membrane protein PorP/SprF</fullName>
    </recommendedName>
</protein>
<reference evidence="2 3" key="1">
    <citation type="submission" date="2017-12" db="EMBL/GenBank/DDBJ databases">
        <title>The draft genome sequence of Brumimicrobium saltpan LHR20.</title>
        <authorList>
            <person name="Do Z.-J."/>
            <person name="Luo H.-R."/>
        </authorList>
    </citation>
    <scope>NUCLEOTIDE SEQUENCE [LARGE SCALE GENOMIC DNA]</scope>
    <source>
        <strain evidence="2 3">LHR20</strain>
    </source>
</reference>
<dbReference type="Pfam" id="PF11751">
    <property type="entry name" value="PorP_SprF"/>
    <property type="match status" value="1"/>
</dbReference>